<organism evidence="1 2">
    <name type="scientific">Pristionchus pacificus</name>
    <name type="common">Parasitic nematode worm</name>
    <dbReference type="NCBI Taxonomy" id="54126"/>
    <lineage>
        <taxon>Eukaryota</taxon>
        <taxon>Metazoa</taxon>
        <taxon>Ecdysozoa</taxon>
        <taxon>Nematoda</taxon>
        <taxon>Chromadorea</taxon>
        <taxon>Rhabditida</taxon>
        <taxon>Rhabditina</taxon>
        <taxon>Diplogasteromorpha</taxon>
        <taxon>Diplogasteroidea</taxon>
        <taxon>Neodiplogasteridae</taxon>
        <taxon>Pristionchus</taxon>
    </lineage>
</organism>
<accession>A0A8R1Z3Z7</accession>
<dbReference type="EnsemblMetazoa" id="PPA43046.1">
    <property type="protein sequence ID" value="PPA43046.1"/>
    <property type="gene ID" value="WBGene00281415"/>
</dbReference>
<gene>
    <name evidence="1" type="primary">WBGene00281415</name>
</gene>
<reference evidence="2" key="1">
    <citation type="journal article" date="2008" name="Nat. Genet.">
        <title>The Pristionchus pacificus genome provides a unique perspective on nematode lifestyle and parasitism.</title>
        <authorList>
            <person name="Dieterich C."/>
            <person name="Clifton S.W."/>
            <person name="Schuster L.N."/>
            <person name="Chinwalla A."/>
            <person name="Delehaunty K."/>
            <person name="Dinkelacker I."/>
            <person name="Fulton L."/>
            <person name="Fulton R."/>
            <person name="Godfrey J."/>
            <person name="Minx P."/>
            <person name="Mitreva M."/>
            <person name="Roeseler W."/>
            <person name="Tian H."/>
            <person name="Witte H."/>
            <person name="Yang S.P."/>
            <person name="Wilson R.K."/>
            <person name="Sommer R.J."/>
        </authorList>
    </citation>
    <scope>NUCLEOTIDE SEQUENCE [LARGE SCALE GENOMIC DNA]</scope>
    <source>
        <strain evidence="2">PS312</strain>
    </source>
</reference>
<name>A0A454XY94_PRIPA</name>
<keyword evidence="2" id="KW-1185">Reference proteome</keyword>
<proteinExistence type="predicted"/>
<dbReference type="Proteomes" id="UP000005239">
    <property type="component" value="Unassembled WGS sequence"/>
</dbReference>
<evidence type="ECO:0000313" key="1">
    <source>
        <dbReference type="EnsemblMetazoa" id="PPA43046.1"/>
    </source>
</evidence>
<dbReference type="AlphaFoldDB" id="A0A454XY94"/>
<protein>
    <submittedName>
        <fullName evidence="1">Uncharacterized protein</fullName>
    </submittedName>
</protein>
<evidence type="ECO:0000313" key="2">
    <source>
        <dbReference type="Proteomes" id="UP000005239"/>
    </source>
</evidence>
<reference evidence="1" key="2">
    <citation type="submission" date="2022-06" db="UniProtKB">
        <authorList>
            <consortium name="EnsemblMetazoa"/>
        </authorList>
    </citation>
    <scope>IDENTIFICATION</scope>
    <source>
        <strain evidence="1">PS312</strain>
    </source>
</reference>
<sequence length="194" mass="20807">MITIGCLFLLVGLAGARVDFYASQIFDEFDFKGQSSASVSIDGPCEVSCAIYASITQESSKKGSNLLIQLPSGFVSVADLASRIDPTTNEKWPLIVNNTAKLTVVNGNANKDAGPLVLYAFDGRHSDLPSGRAFDADGLNLPIDQLPLRLTVMSARPFTIQQAARDQPSKQGMRATLTGFDGMDDSACVDLYYT</sequence>
<accession>A0A454XY94</accession>